<evidence type="ECO:0008006" key="4">
    <source>
        <dbReference type="Google" id="ProtNLM"/>
    </source>
</evidence>
<dbReference type="EMBL" id="MGGM01000023">
    <property type="protein sequence ID" value="OGM28862.1"/>
    <property type="molecule type" value="Genomic_DNA"/>
</dbReference>
<dbReference type="STRING" id="1802500.A2801_02785"/>
<protein>
    <recommendedName>
        <fullName evidence="4">Fimbrial assembly protein</fullName>
    </recommendedName>
</protein>
<reference evidence="2 3" key="1">
    <citation type="journal article" date="2016" name="Nat. Commun.">
        <title>Thousands of microbial genomes shed light on interconnected biogeochemical processes in an aquifer system.</title>
        <authorList>
            <person name="Anantharaman K."/>
            <person name="Brown C.T."/>
            <person name="Hug L.A."/>
            <person name="Sharon I."/>
            <person name="Castelle C.J."/>
            <person name="Probst A.J."/>
            <person name="Thomas B.C."/>
            <person name="Singh A."/>
            <person name="Wilkins M.J."/>
            <person name="Karaoz U."/>
            <person name="Brodie E.L."/>
            <person name="Williams K.H."/>
            <person name="Hubbard S.S."/>
            <person name="Banfield J.F."/>
        </authorList>
    </citation>
    <scope>NUCLEOTIDE SEQUENCE [LARGE SCALE GENOMIC DNA]</scope>
</reference>
<evidence type="ECO:0000313" key="2">
    <source>
        <dbReference type="EMBL" id="OGM28862.1"/>
    </source>
</evidence>
<evidence type="ECO:0000313" key="3">
    <source>
        <dbReference type="Proteomes" id="UP000177263"/>
    </source>
</evidence>
<feature type="transmembrane region" description="Helical" evidence="1">
    <location>
        <begin position="24"/>
        <end position="49"/>
    </location>
</feature>
<sequence>MAAKINLLPGELETGEGVNKTTKVLSYFAVFFTLILLLIGIGGGAYIYFLNQEVTKLDQENSSLLQSIRVLESTEQQLVLVKDRLLKIQGLLSNRSEETLFQKQKDLVAVLPEETIFDTSAIERGDSRISLISSSSVSLLGLFNDFTSSSLYTKVIMQSMGYADTSGFEVELSIF</sequence>
<dbReference type="AlphaFoldDB" id="A0A1F7YNI1"/>
<name>A0A1F7YNI1_9BACT</name>
<accession>A0A1F7YNI1</accession>
<gene>
    <name evidence="2" type="ORF">A2801_02785</name>
</gene>
<keyword evidence="1" id="KW-1133">Transmembrane helix</keyword>
<evidence type="ECO:0000256" key="1">
    <source>
        <dbReference type="SAM" id="Phobius"/>
    </source>
</evidence>
<proteinExistence type="predicted"/>
<comment type="caution">
    <text evidence="2">The sequence shown here is derived from an EMBL/GenBank/DDBJ whole genome shotgun (WGS) entry which is preliminary data.</text>
</comment>
<organism evidence="2 3">
    <name type="scientific">Candidatus Woesebacteria bacterium RIFCSPHIGHO2_01_FULL_41_10</name>
    <dbReference type="NCBI Taxonomy" id="1802500"/>
    <lineage>
        <taxon>Bacteria</taxon>
        <taxon>Candidatus Woeseibacteriota</taxon>
    </lineage>
</organism>
<dbReference type="Proteomes" id="UP000177263">
    <property type="component" value="Unassembled WGS sequence"/>
</dbReference>
<keyword evidence="1" id="KW-0812">Transmembrane</keyword>
<keyword evidence="1" id="KW-0472">Membrane</keyword>